<dbReference type="AlphaFoldDB" id="A0A928BQ71"/>
<accession>A0A928BQ71</accession>
<proteinExistence type="predicted"/>
<dbReference type="InterPro" id="IPR025345">
    <property type="entry name" value="DUF4249"/>
</dbReference>
<evidence type="ECO:0000256" key="1">
    <source>
        <dbReference type="SAM" id="SignalP"/>
    </source>
</evidence>
<feature type="chain" id="PRO_5037825353" evidence="1">
    <location>
        <begin position="24"/>
        <end position="397"/>
    </location>
</feature>
<organism evidence="2 3">
    <name type="scientific">Xylanibacter ruminicola</name>
    <name type="common">Prevotella ruminicola</name>
    <dbReference type="NCBI Taxonomy" id="839"/>
    <lineage>
        <taxon>Bacteria</taxon>
        <taxon>Pseudomonadati</taxon>
        <taxon>Bacteroidota</taxon>
        <taxon>Bacteroidia</taxon>
        <taxon>Bacteroidales</taxon>
        <taxon>Prevotellaceae</taxon>
        <taxon>Xylanibacter</taxon>
    </lineage>
</organism>
<dbReference type="PROSITE" id="PS51257">
    <property type="entry name" value="PROKAR_LIPOPROTEIN"/>
    <property type="match status" value="1"/>
</dbReference>
<dbReference type="EMBL" id="SUYD01000002">
    <property type="protein sequence ID" value="MBE6265274.1"/>
    <property type="molecule type" value="Genomic_DNA"/>
</dbReference>
<sequence>MMKLKKTIYLVLCLLSGMGTLTGCIEKYEADIPTDETGLLVVEGTITPGENKFILQRTGPLNSYFTYYMEGNASVVVRGTDGSAYETEDDNGTYTCYIDELKPDVQYYLHIEASGEVYESDPQTPLPTEKIAEVRGDQSTPRSDIDILVTPAEPYDNSKINYYTWTYEETWEVHPEYNTFVYYDVENMQCVKTNHLLYPERGWKDEASSTIMVGSSTNYEGQHINQMRIYNLERGSEKMFVRYSGLVHQRAISKAEYEYELARRQAGSEMGGLFTPQPSALPTNIHCLTSKKHVIGFVGCAMNTSEYRFFLEPQNYSIYRPAEKDMRRWVEDPSSDDCIKLVKNGLHLCEWDDTYMSPEGVPILKTAWAYEYQLDVRYRGAYTEEPDFWHLTENVSY</sequence>
<evidence type="ECO:0000313" key="3">
    <source>
        <dbReference type="Proteomes" id="UP000763088"/>
    </source>
</evidence>
<gene>
    <name evidence="2" type="ORF">E7102_02195</name>
</gene>
<dbReference type="Proteomes" id="UP000763088">
    <property type="component" value="Unassembled WGS sequence"/>
</dbReference>
<reference evidence="2" key="1">
    <citation type="submission" date="2019-04" db="EMBL/GenBank/DDBJ databases">
        <title>Evolution of Biomass-Degrading Anaerobic Consortia Revealed by Metagenomics.</title>
        <authorList>
            <person name="Peng X."/>
        </authorList>
    </citation>
    <scope>NUCLEOTIDE SEQUENCE</scope>
    <source>
        <strain evidence="2">SIG141</strain>
    </source>
</reference>
<protein>
    <submittedName>
        <fullName evidence="2">DUF4249 domain-containing protein</fullName>
    </submittedName>
</protein>
<comment type="caution">
    <text evidence="2">The sequence shown here is derived from an EMBL/GenBank/DDBJ whole genome shotgun (WGS) entry which is preliminary data.</text>
</comment>
<feature type="signal peptide" evidence="1">
    <location>
        <begin position="1"/>
        <end position="23"/>
    </location>
</feature>
<evidence type="ECO:0000313" key="2">
    <source>
        <dbReference type="EMBL" id="MBE6265274.1"/>
    </source>
</evidence>
<name>A0A928BQ71_XYLRU</name>
<keyword evidence="1" id="KW-0732">Signal</keyword>
<dbReference type="Pfam" id="PF14054">
    <property type="entry name" value="DUF4249"/>
    <property type="match status" value="1"/>
</dbReference>